<feature type="chain" id="PRO_5038153917" description="NodT family efflux transporter outer membrane factor (OMF) lipoprotein" evidence="9">
    <location>
        <begin position="26"/>
        <end position="478"/>
    </location>
</feature>
<keyword evidence="5 9" id="KW-0732">Signal</keyword>
<accession>A0A918UB63</accession>
<dbReference type="Gene3D" id="2.20.200.10">
    <property type="entry name" value="Outer membrane efflux proteins (OEP)"/>
    <property type="match status" value="1"/>
</dbReference>
<evidence type="ECO:0000256" key="7">
    <source>
        <dbReference type="ARBA" id="ARBA00023139"/>
    </source>
</evidence>
<name>A0A918UB63_9NEIS</name>
<proteinExistence type="inferred from homology"/>
<reference evidence="10" key="1">
    <citation type="journal article" date="2014" name="Int. J. Syst. Evol. Microbiol.">
        <title>Complete genome sequence of Corynebacterium casei LMG S-19264T (=DSM 44701T), isolated from a smear-ripened cheese.</title>
        <authorList>
            <consortium name="US DOE Joint Genome Institute (JGI-PGF)"/>
            <person name="Walter F."/>
            <person name="Albersmeier A."/>
            <person name="Kalinowski J."/>
            <person name="Ruckert C."/>
        </authorList>
    </citation>
    <scope>NUCLEOTIDE SEQUENCE</scope>
    <source>
        <strain evidence="10">KCTC 32182</strain>
    </source>
</reference>
<reference evidence="10" key="2">
    <citation type="submission" date="2020-09" db="EMBL/GenBank/DDBJ databases">
        <authorList>
            <person name="Sun Q."/>
            <person name="Kim S."/>
        </authorList>
    </citation>
    <scope>NUCLEOTIDE SEQUENCE</scope>
    <source>
        <strain evidence="10">KCTC 32182</strain>
    </source>
</reference>
<dbReference type="GO" id="GO:0015562">
    <property type="term" value="F:efflux transmembrane transporter activity"/>
    <property type="evidence" value="ECO:0007669"/>
    <property type="project" value="InterPro"/>
</dbReference>
<keyword evidence="6 9" id="KW-0472">Membrane</keyword>
<evidence type="ECO:0000256" key="8">
    <source>
        <dbReference type="ARBA" id="ARBA00023288"/>
    </source>
</evidence>
<comment type="similarity">
    <text evidence="2 9">Belongs to the outer membrane factor (OMF) (TC 1.B.17) family.</text>
</comment>
<dbReference type="Gene3D" id="1.20.1600.10">
    <property type="entry name" value="Outer membrane efflux proteins (OEP)"/>
    <property type="match status" value="1"/>
</dbReference>
<dbReference type="PANTHER" id="PTHR30203">
    <property type="entry name" value="OUTER MEMBRANE CATION EFFLUX PROTEIN"/>
    <property type="match status" value="1"/>
</dbReference>
<evidence type="ECO:0000256" key="1">
    <source>
        <dbReference type="ARBA" id="ARBA00004370"/>
    </source>
</evidence>
<organism evidence="10 11">
    <name type="scientific">Paludibacterium paludis</name>
    <dbReference type="NCBI Taxonomy" id="1225769"/>
    <lineage>
        <taxon>Bacteria</taxon>
        <taxon>Pseudomonadati</taxon>
        <taxon>Pseudomonadota</taxon>
        <taxon>Betaproteobacteria</taxon>
        <taxon>Neisseriales</taxon>
        <taxon>Chromobacteriaceae</taxon>
        <taxon>Paludibacterium</taxon>
    </lineage>
</organism>
<keyword evidence="11" id="KW-1185">Reference proteome</keyword>
<dbReference type="SUPFAM" id="SSF56954">
    <property type="entry name" value="Outer membrane efflux proteins (OEP)"/>
    <property type="match status" value="1"/>
</dbReference>
<comment type="caution">
    <text evidence="10">The sequence shown here is derived from an EMBL/GenBank/DDBJ whole genome shotgun (WGS) entry which is preliminary data.</text>
</comment>
<keyword evidence="4 9" id="KW-0812">Transmembrane</keyword>
<protein>
    <recommendedName>
        <fullName evidence="12">NodT family efflux transporter outer membrane factor (OMF) lipoprotein</fullName>
    </recommendedName>
</protein>
<dbReference type="EMBL" id="BMYX01000016">
    <property type="protein sequence ID" value="GGY21482.1"/>
    <property type="molecule type" value="Genomic_DNA"/>
</dbReference>
<evidence type="ECO:0000256" key="3">
    <source>
        <dbReference type="ARBA" id="ARBA00022452"/>
    </source>
</evidence>
<evidence type="ECO:0000256" key="4">
    <source>
        <dbReference type="ARBA" id="ARBA00022692"/>
    </source>
</evidence>
<sequence length="478" mass="51150">MKRPDFAGLPSRHACLALLVSCALAGCAALPDLPAAATPRQDLASPRLESGTGQWVSDQWWHEYQDPQLDALIEEALAGSPDLAAARARLLAADGMLRQSGAALEPTADIDASVSHTRQSYNNGAPAAFVPHGFNNSGRLALDIGYRLDVFDRHRAALAATRSNRAAVAAELAEARLVLTTSVASSYAELAHLYRRRDTAAATLRIRERSAGIFASRQAGGLETLASLRVAQSRLETARAEVAMADEAIGHQATALAALLGKGPERASAVTRPAMDIGRLRELPTTVGANLLGRRPDIVVSRLRVEAARGRVDEAHAAFYPDINLSASVGFQSLGLSWLTRNGSETASVGPALSLPLFRQGELQGRYQVNRATYDEAVANYDKTLVRAWQDFSDVMTSRHAITPVLRHQQQSVELAEQARNVAEQRYRGGLATALDVLSAEDTLLAGQRLLDDSRARLMTLDISLIAALGGGYGANAR</sequence>
<dbReference type="PANTHER" id="PTHR30203:SF20">
    <property type="entry name" value="MULTIDRUG RESISTANCE OUTER MEMBRANE PROTEIN MDTP-RELATED"/>
    <property type="match status" value="1"/>
</dbReference>
<evidence type="ECO:0000256" key="2">
    <source>
        <dbReference type="ARBA" id="ARBA00007613"/>
    </source>
</evidence>
<keyword evidence="7 9" id="KW-0564">Palmitate</keyword>
<dbReference type="PROSITE" id="PS51257">
    <property type="entry name" value="PROKAR_LIPOPROTEIN"/>
    <property type="match status" value="1"/>
</dbReference>
<evidence type="ECO:0000313" key="10">
    <source>
        <dbReference type="EMBL" id="GGY21482.1"/>
    </source>
</evidence>
<dbReference type="RefSeq" id="WP_189535075.1">
    <property type="nucleotide sequence ID" value="NZ_BMYX01000016.1"/>
</dbReference>
<keyword evidence="3 9" id="KW-1134">Transmembrane beta strand</keyword>
<comment type="subcellular location">
    <subcellularLocation>
        <location evidence="9">Cell membrane</location>
        <topology evidence="9">Lipid-anchor</topology>
    </subcellularLocation>
    <subcellularLocation>
        <location evidence="1">Membrane</location>
    </subcellularLocation>
</comment>
<evidence type="ECO:0000256" key="5">
    <source>
        <dbReference type="ARBA" id="ARBA00022729"/>
    </source>
</evidence>
<evidence type="ECO:0000313" key="11">
    <source>
        <dbReference type="Proteomes" id="UP000645257"/>
    </source>
</evidence>
<feature type="signal peptide" evidence="9">
    <location>
        <begin position="1"/>
        <end position="25"/>
    </location>
</feature>
<dbReference type="Pfam" id="PF02321">
    <property type="entry name" value="OEP"/>
    <property type="match status" value="2"/>
</dbReference>
<evidence type="ECO:0000256" key="6">
    <source>
        <dbReference type="ARBA" id="ARBA00023136"/>
    </source>
</evidence>
<dbReference type="Proteomes" id="UP000645257">
    <property type="component" value="Unassembled WGS sequence"/>
</dbReference>
<dbReference type="NCBIfam" id="TIGR01845">
    <property type="entry name" value="outer_NodT"/>
    <property type="match status" value="1"/>
</dbReference>
<evidence type="ECO:0000256" key="9">
    <source>
        <dbReference type="RuleBase" id="RU362097"/>
    </source>
</evidence>
<dbReference type="InterPro" id="IPR010131">
    <property type="entry name" value="MdtP/NodT-like"/>
</dbReference>
<keyword evidence="8 9" id="KW-0449">Lipoprotein</keyword>
<dbReference type="AlphaFoldDB" id="A0A918UB63"/>
<gene>
    <name evidence="10" type="ORF">GCM10011289_26330</name>
</gene>
<evidence type="ECO:0008006" key="12">
    <source>
        <dbReference type="Google" id="ProtNLM"/>
    </source>
</evidence>
<dbReference type="InterPro" id="IPR003423">
    <property type="entry name" value="OMP_efflux"/>
</dbReference>
<dbReference type="GO" id="GO:0005886">
    <property type="term" value="C:plasma membrane"/>
    <property type="evidence" value="ECO:0007669"/>
    <property type="project" value="UniProtKB-SubCell"/>
</dbReference>